<feature type="domain" description="RepB-like DNA primase" evidence="2">
    <location>
        <begin position="68"/>
        <end position="191"/>
    </location>
</feature>
<name>A0ABQ6D5E6_9HYPH</name>
<evidence type="ECO:0000313" key="4">
    <source>
        <dbReference type="Proteomes" id="UP001156881"/>
    </source>
</evidence>
<feature type="domain" description="Virulence-associated protein E-like" evidence="1">
    <location>
        <begin position="428"/>
        <end position="642"/>
    </location>
</feature>
<dbReference type="SUPFAM" id="SSF52540">
    <property type="entry name" value="P-loop containing nucleoside triphosphate hydrolases"/>
    <property type="match status" value="1"/>
</dbReference>
<organism evidence="3 4">
    <name type="scientific">Methylobacterium brachythecii</name>
    <dbReference type="NCBI Taxonomy" id="1176177"/>
    <lineage>
        <taxon>Bacteria</taxon>
        <taxon>Pseudomonadati</taxon>
        <taxon>Pseudomonadota</taxon>
        <taxon>Alphaproteobacteria</taxon>
        <taxon>Hyphomicrobiales</taxon>
        <taxon>Methylobacteriaceae</taxon>
        <taxon>Methylobacterium</taxon>
    </lineage>
</organism>
<proteinExistence type="predicted"/>
<evidence type="ECO:0000259" key="2">
    <source>
        <dbReference type="Pfam" id="PF16793"/>
    </source>
</evidence>
<sequence length="748" mass="83438">MLESRAATRAASCCVMSNKHNSVKAVDFAFKQQNGDRIHLVAMPPDGRPTARTFEAAQRQEAVLWIESKQGSHNIYYSVAKLRGSAANKKAKKQDVESTMWLHVDIDDPAALEKIRAYEPAPTSVIFSGGGFQGLWLLNSVTSDLDRVERCNKALARALGGDNCHNCDRVMRLPWTINVPNKKKREAGRVPTLARVVEDVPGQHLSYDLDQFNEAPVAELSGGLTLESGKALVEPVSIEALKASIPEKIRKLIIHGDDAENPIGRPGAHFPSRSEAVFAVATALARSGCAQHEIAGILLNADYGISASIREKVQSQRHALRQADRAIATVNGGWPDMSKFGPRPTLRNTLLAIARLGLRCEYDEFHRRKKIGGQALQVFEGELSDDGCAVLRHEILREYNFDPGKDHTREAANTLCLENIFHPVRDYLDGLRWDGVARIDSWLVKYLGAENTPLNRAFGRIVLIASVRRIRQPGTKFDTILILEGSQGTGKSTALRILAGDQNFSDQDILTLDPKSQMEAVEGVWIYELGELEGLTRADMNKVKAFASRTVDQARPAYGRFRETRPRQNVFVGTTNDDQYLRDQTGNRRFWPVRTGAIALDLLAADRDQLWAEAAASEAHGLSIVLDEALWAAAAEQQNDRMEDDPWLDHLKNIGRGLDWERAHASEYVIKTGGYYRISTFDIFEKVLKLEPRAMPQYFNKRLAQLMRKIGWEGPQNIKCEGKVMKGYSISEDKFELNVDPDSIPIPI</sequence>
<evidence type="ECO:0000313" key="3">
    <source>
        <dbReference type="EMBL" id="GLS45584.1"/>
    </source>
</evidence>
<dbReference type="InterPro" id="IPR027417">
    <property type="entry name" value="P-loop_NTPase"/>
</dbReference>
<comment type="caution">
    <text evidence="3">The sequence shown here is derived from an EMBL/GenBank/DDBJ whole genome shotgun (WGS) entry which is preliminary data.</text>
</comment>
<dbReference type="PANTHER" id="PTHR34985">
    <property type="entry name" value="SLR0554 PROTEIN"/>
    <property type="match status" value="1"/>
</dbReference>
<evidence type="ECO:0000259" key="1">
    <source>
        <dbReference type="Pfam" id="PF05272"/>
    </source>
</evidence>
<protein>
    <recommendedName>
        <fullName evidence="5">RepB-like DNA primase domain-containing protein</fullName>
    </recommendedName>
</protein>
<dbReference type="InterPro" id="IPR039459">
    <property type="entry name" value="RepB-like_DNA_primase_dom"/>
</dbReference>
<dbReference type="InterPro" id="IPR007936">
    <property type="entry name" value="VapE-like_dom"/>
</dbReference>
<dbReference type="EMBL" id="BSPG01000024">
    <property type="protein sequence ID" value="GLS45584.1"/>
    <property type="molecule type" value="Genomic_DNA"/>
</dbReference>
<dbReference type="Pfam" id="PF16793">
    <property type="entry name" value="RepB_primase"/>
    <property type="match status" value="1"/>
</dbReference>
<keyword evidence="4" id="KW-1185">Reference proteome</keyword>
<gene>
    <name evidence="3" type="ORF">GCM10007884_35750</name>
</gene>
<evidence type="ECO:0008006" key="5">
    <source>
        <dbReference type="Google" id="ProtNLM"/>
    </source>
</evidence>
<dbReference type="Pfam" id="PF05272">
    <property type="entry name" value="VapE-like_dom"/>
    <property type="match status" value="1"/>
</dbReference>
<dbReference type="PANTHER" id="PTHR34985:SF1">
    <property type="entry name" value="SLR0554 PROTEIN"/>
    <property type="match status" value="1"/>
</dbReference>
<accession>A0ABQ6D5E6</accession>
<dbReference type="Gene3D" id="3.30.70.1790">
    <property type="entry name" value="RepB DNA-primase, N-terminal domain"/>
    <property type="match status" value="1"/>
</dbReference>
<dbReference type="Proteomes" id="UP001156881">
    <property type="component" value="Unassembled WGS sequence"/>
</dbReference>
<reference evidence="4" key="1">
    <citation type="journal article" date="2019" name="Int. J. Syst. Evol. Microbiol.">
        <title>The Global Catalogue of Microorganisms (GCM) 10K type strain sequencing project: providing services to taxonomists for standard genome sequencing and annotation.</title>
        <authorList>
            <consortium name="The Broad Institute Genomics Platform"/>
            <consortium name="The Broad Institute Genome Sequencing Center for Infectious Disease"/>
            <person name="Wu L."/>
            <person name="Ma J."/>
        </authorList>
    </citation>
    <scope>NUCLEOTIDE SEQUENCE [LARGE SCALE GENOMIC DNA]</scope>
    <source>
        <strain evidence="4">NBRC 107710</strain>
    </source>
</reference>